<dbReference type="PANTHER" id="PTHR47642">
    <property type="entry name" value="ATP-DEPENDENT DNA HELICASE"/>
    <property type="match status" value="1"/>
</dbReference>
<evidence type="ECO:0000256" key="2">
    <source>
        <dbReference type="RuleBase" id="RU363044"/>
    </source>
</evidence>
<evidence type="ECO:0000256" key="3">
    <source>
        <dbReference type="SAM" id="MobiDB-lite"/>
    </source>
</evidence>
<keyword evidence="1" id="KW-0539">Nucleus</keyword>
<comment type="caution">
    <text evidence="7">The sequence shown here is derived from an EMBL/GenBank/DDBJ whole genome shotgun (WGS) entry which is preliminary data.</text>
</comment>
<evidence type="ECO:0000259" key="6">
    <source>
        <dbReference type="Pfam" id="PF25344"/>
    </source>
</evidence>
<feature type="domain" description="DNA helicase Pif1-like 2B" evidence="5">
    <location>
        <begin position="481"/>
        <end position="516"/>
    </location>
</feature>
<dbReference type="InterPro" id="IPR010285">
    <property type="entry name" value="DNA_helicase_pif1-like_DEAD"/>
</dbReference>
<dbReference type="InterPro" id="IPR027417">
    <property type="entry name" value="P-loop_NTPase"/>
</dbReference>
<comment type="catalytic activity">
    <reaction evidence="2">
        <text>ATP + H2O = ADP + phosphate + H(+)</text>
        <dbReference type="Rhea" id="RHEA:13065"/>
        <dbReference type="ChEBI" id="CHEBI:15377"/>
        <dbReference type="ChEBI" id="CHEBI:15378"/>
        <dbReference type="ChEBI" id="CHEBI:30616"/>
        <dbReference type="ChEBI" id="CHEBI:43474"/>
        <dbReference type="ChEBI" id="CHEBI:456216"/>
        <dbReference type="EC" id="5.6.2.3"/>
    </reaction>
</comment>
<evidence type="ECO:0000313" key="7">
    <source>
        <dbReference type="EMBL" id="GMS84552.1"/>
    </source>
</evidence>
<dbReference type="FunFam" id="3.40.50.300:FF:003367">
    <property type="entry name" value="ATP-dependent DNA helicase PIF1"/>
    <property type="match status" value="1"/>
</dbReference>
<dbReference type="InterPro" id="IPR051055">
    <property type="entry name" value="PIF1_helicase"/>
</dbReference>
<evidence type="ECO:0000313" key="8">
    <source>
        <dbReference type="Proteomes" id="UP001432027"/>
    </source>
</evidence>
<evidence type="ECO:0000259" key="5">
    <source>
        <dbReference type="Pfam" id="PF21530"/>
    </source>
</evidence>
<dbReference type="GO" id="GO:0005524">
    <property type="term" value="F:ATP binding"/>
    <property type="evidence" value="ECO:0007669"/>
    <property type="project" value="UniProtKB-KW"/>
</dbReference>
<proteinExistence type="inferred from homology"/>
<keyword evidence="2" id="KW-0233">DNA recombination</keyword>
<keyword evidence="2" id="KW-0347">Helicase</keyword>
<dbReference type="CDD" id="cd18037">
    <property type="entry name" value="DEXSc_Pif1_like"/>
    <property type="match status" value="1"/>
</dbReference>
<evidence type="ECO:0000256" key="1">
    <source>
        <dbReference type="ARBA" id="ARBA00023242"/>
    </source>
</evidence>
<dbReference type="GO" id="GO:0016787">
    <property type="term" value="F:hydrolase activity"/>
    <property type="evidence" value="ECO:0007669"/>
    <property type="project" value="UniProtKB-KW"/>
</dbReference>
<dbReference type="EMBL" id="BTSX01000002">
    <property type="protein sequence ID" value="GMS84552.1"/>
    <property type="molecule type" value="Genomic_DNA"/>
</dbReference>
<keyword evidence="2" id="KW-0234">DNA repair</keyword>
<protein>
    <recommendedName>
        <fullName evidence="2">ATP-dependent DNA helicase</fullName>
        <ecNumber evidence="2">5.6.2.3</ecNumber>
    </recommendedName>
</protein>
<dbReference type="GO" id="GO:0006281">
    <property type="term" value="P:DNA repair"/>
    <property type="evidence" value="ECO:0007669"/>
    <property type="project" value="UniProtKB-KW"/>
</dbReference>
<reference evidence="7" key="1">
    <citation type="submission" date="2023-10" db="EMBL/GenBank/DDBJ databases">
        <title>Genome assembly of Pristionchus species.</title>
        <authorList>
            <person name="Yoshida K."/>
            <person name="Sommer R.J."/>
        </authorList>
    </citation>
    <scope>NUCLEOTIDE SEQUENCE</scope>
    <source>
        <strain evidence="7">RS0144</strain>
    </source>
</reference>
<dbReference type="Gene3D" id="3.40.50.300">
    <property type="entry name" value="P-loop containing nucleotide triphosphate hydrolases"/>
    <property type="match status" value="2"/>
</dbReference>
<dbReference type="Pfam" id="PF21530">
    <property type="entry name" value="Pif1_2B_dom"/>
    <property type="match status" value="1"/>
</dbReference>
<keyword evidence="8" id="KW-1185">Reference proteome</keyword>
<feature type="non-terminal residue" evidence="7">
    <location>
        <position position="1"/>
    </location>
</feature>
<dbReference type="GO" id="GO:0006310">
    <property type="term" value="P:DNA recombination"/>
    <property type="evidence" value="ECO:0007669"/>
    <property type="project" value="UniProtKB-KW"/>
</dbReference>
<dbReference type="Pfam" id="PF25344">
    <property type="entry name" value="PH_LRR1"/>
    <property type="match status" value="1"/>
</dbReference>
<feature type="domain" description="PIF1/LRR1 pleckstrin homology" evidence="6">
    <location>
        <begin position="23"/>
        <end position="133"/>
    </location>
</feature>
<feature type="domain" description="DNA helicase Pif1-like DEAD-box helicase" evidence="4">
    <location>
        <begin position="219"/>
        <end position="415"/>
    </location>
</feature>
<accession>A0AAV5SMF6</accession>
<dbReference type="PANTHER" id="PTHR47642:SF7">
    <property type="entry name" value="ATP-DEPENDENT DNA HELICASE PIF1"/>
    <property type="match status" value="1"/>
</dbReference>
<dbReference type="GO" id="GO:0000723">
    <property type="term" value="P:telomere maintenance"/>
    <property type="evidence" value="ECO:0007669"/>
    <property type="project" value="InterPro"/>
</dbReference>
<dbReference type="AlphaFoldDB" id="A0AAV5SMF6"/>
<dbReference type="Proteomes" id="UP001432027">
    <property type="component" value="Unassembled WGS sequence"/>
</dbReference>
<keyword evidence="2" id="KW-0547">Nucleotide-binding</keyword>
<organism evidence="7 8">
    <name type="scientific">Pristionchus entomophagus</name>
    <dbReference type="NCBI Taxonomy" id="358040"/>
    <lineage>
        <taxon>Eukaryota</taxon>
        <taxon>Metazoa</taxon>
        <taxon>Ecdysozoa</taxon>
        <taxon>Nematoda</taxon>
        <taxon>Chromadorea</taxon>
        <taxon>Rhabditida</taxon>
        <taxon>Rhabditina</taxon>
        <taxon>Diplogasteromorpha</taxon>
        <taxon>Diplogasteroidea</taxon>
        <taxon>Neodiplogasteridae</taxon>
        <taxon>Pristionchus</taxon>
    </lineage>
</organism>
<dbReference type="InterPro" id="IPR057437">
    <property type="entry name" value="PIF1/LRR1_PH"/>
</dbReference>
<evidence type="ECO:0000259" key="4">
    <source>
        <dbReference type="Pfam" id="PF05970"/>
    </source>
</evidence>
<feature type="region of interest" description="Disordered" evidence="3">
    <location>
        <begin position="173"/>
        <end position="214"/>
    </location>
</feature>
<comment type="similarity">
    <text evidence="2">Belongs to the helicase family.</text>
</comment>
<dbReference type="CDD" id="cd18786">
    <property type="entry name" value="SF1_C"/>
    <property type="match status" value="1"/>
</dbReference>
<keyword evidence="2" id="KW-0067">ATP-binding</keyword>
<dbReference type="EC" id="5.6.2.3" evidence="2"/>
<gene>
    <name evidence="7" type="ORF">PENTCL1PPCAC_6727</name>
</gene>
<dbReference type="GO" id="GO:0043139">
    <property type="term" value="F:5'-3' DNA helicase activity"/>
    <property type="evidence" value="ECO:0007669"/>
    <property type="project" value="UniProtKB-EC"/>
</dbReference>
<sequence length="646" mass="71529">ALNELRMSSASGGSPSTRHVYCIECSISVTSADSTVKGVAPINAKKALITVGRDGRRKLLLVVNVCGSRSMEVSYPLRDCKVHTKGVTTGRGSIHIQRSGMVIHLSNAAPRLINVFLKSIEAKLQLMDADGDTQKTPLSKARTLLMEGIPRVFNELSPLTVNEMRKVRQLRGCPIPSPLTKTAPGGKFTGSTPTGGMKRGALRPIQEDPRASSSFRIPLSAEQRTIVRQVVDMRLNVFFTGAAGTGKSVVLKRIIEMLPAATTVVTAATGIAACQLGGITLHSFASIGANPTCVENAVKMVESKKLAVKQWKKTTHLIIDEISMIDGNYFTILDQVARRIRRCNDPFGGIQLIITGDFLQLPPVKTKNEVKPFAFESGSWKDCLHKTMVLREVRRQEGDESFLNILQQIRMGKCDIISERALLQSKMNELEGKGVIPTRLCTHTADAESINMEKLRELKEEERVFEAYDFQCIPESMKTVVADRIILKKGAQVMLTSNLDLSRQLSNGSRGVVEGFSDKKWPLVKFMATNEIVEITPHRFHIRLPHVEDATGIRNQIPLQLAWAISIHKSQGLTLDAVQVSLSRVFEEGQAYVALSRARNLSSLRVLDFDLSAIRANQKVVSYYTNLLTQPQEDDDFVIFKRRRIS</sequence>
<dbReference type="InterPro" id="IPR049163">
    <property type="entry name" value="Pif1-like_2B_dom"/>
</dbReference>
<dbReference type="Pfam" id="PF05970">
    <property type="entry name" value="PIF1"/>
    <property type="match status" value="1"/>
</dbReference>
<keyword evidence="2" id="KW-0378">Hydrolase</keyword>
<name>A0AAV5SMF6_9BILA</name>
<dbReference type="SUPFAM" id="SSF52540">
    <property type="entry name" value="P-loop containing nucleoside triphosphate hydrolases"/>
    <property type="match status" value="2"/>
</dbReference>
<comment type="cofactor">
    <cofactor evidence="2">
        <name>Mg(2+)</name>
        <dbReference type="ChEBI" id="CHEBI:18420"/>
    </cofactor>
</comment>
<keyword evidence="2" id="KW-0227">DNA damage</keyword>